<keyword evidence="3" id="KW-1185">Reference proteome</keyword>
<name>A0A3M7Q4T7_BRAPC</name>
<organism evidence="2 3">
    <name type="scientific">Brachionus plicatilis</name>
    <name type="common">Marine rotifer</name>
    <name type="synonym">Brachionus muelleri</name>
    <dbReference type="NCBI Taxonomy" id="10195"/>
    <lineage>
        <taxon>Eukaryota</taxon>
        <taxon>Metazoa</taxon>
        <taxon>Spiralia</taxon>
        <taxon>Gnathifera</taxon>
        <taxon>Rotifera</taxon>
        <taxon>Eurotatoria</taxon>
        <taxon>Monogononta</taxon>
        <taxon>Pseudotrocha</taxon>
        <taxon>Ploima</taxon>
        <taxon>Brachionidae</taxon>
        <taxon>Brachionus</taxon>
    </lineage>
</organism>
<reference evidence="2 3" key="1">
    <citation type="journal article" date="2018" name="Sci. Rep.">
        <title>Genomic signatures of local adaptation to the degree of environmental predictability in rotifers.</title>
        <authorList>
            <person name="Franch-Gras L."/>
            <person name="Hahn C."/>
            <person name="Garcia-Roger E.M."/>
            <person name="Carmona M.J."/>
            <person name="Serra M."/>
            <person name="Gomez A."/>
        </authorList>
    </citation>
    <scope>NUCLEOTIDE SEQUENCE [LARGE SCALE GENOMIC DNA]</scope>
    <source>
        <strain evidence="2">HYR1</strain>
    </source>
</reference>
<proteinExistence type="predicted"/>
<protein>
    <submittedName>
        <fullName evidence="2">Uncharacterized protein</fullName>
    </submittedName>
</protein>
<feature type="non-terminal residue" evidence="2">
    <location>
        <position position="97"/>
    </location>
</feature>
<sequence>MMSADDEPQKTSAPTISLSTSSSSNNLINEAFNLKPLSNSIGILPPTSSHFKPIQTEAKSEPPTASALFADAKSSVFDSAEIHAPVASRPASQTPPT</sequence>
<feature type="region of interest" description="Disordered" evidence="1">
    <location>
        <begin position="1"/>
        <end position="23"/>
    </location>
</feature>
<dbReference type="Proteomes" id="UP000276133">
    <property type="component" value="Unassembled WGS sequence"/>
</dbReference>
<comment type="caution">
    <text evidence="2">The sequence shown here is derived from an EMBL/GenBank/DDBJ whole genome shotgun (WGS) entry which is preliminary data.</text>
</comment>
<dbReference type="EMBL" id="REGN01007434">
    <property type="protein sequence ID" value="RNA06313.1"/>
    <property type="molecule type" value="Genomic_DNA"/>
</dbReference>
<evidence type="ECO:0000313" key="3">
    <source>
        <dbReference type="Proteomes" id="UP000276133"/>
    </source>
</evidence>
<dbReference type="AlphaFoldDB" id="A0A3M7Q4T7"/>
<gene>
    <name evidence="2" type="ORF">BpHYR1_012358</name>
</gene>
<evidence type="ECO:0000313" key="2">
    <source>
        <dbReference type="EMBL" id="RNA06313.1"/>
    </source>
</evidence>
<accession>A0A3M7Q4T7</accession>
<evidence type="ECO:0000256" key="1">
    <source>
        <dbReference type="SAM" id="MobiDB-lite"/>
    </source>
</evidence>